<evidence type="ECO:0000313" key="4">
    <source>
        <dbReference type="WBParaSite" id="Pan_g3721.t1"/>
    </source>
</evidence>
<reference evidence="4" key="2">
    <citation type="submission" date="2020-10" db="UniProtKB">
        <authorList>
            <consortium name="WormBaseParasite"/>
        </authorList>
    </citation>
    <scope>IDENTIFICATION</scope>
</reference>
<feature type="region of interest" description="Disordered" evidence="1">
    <location>
        <begin position="1"/>
        <end position="46"/>
    </location>
</feature>
<accession>A0A7E4VXX3</accession>
<keyword evidence="2" id="KW-1133">Transmembrane helix</keyword>
<dbReference type="GO" id="GO:0005783">
    <property type="term" value="C:endoplasmic reticulum"/>
    <property type="evidence" value="ECO:0007669"/>
    <property type="project" value="TreeGrafter"/>
</dbReference>
<keyword evidence="3" id="KW-1185">Reference proteome</keyword>
<dbReference type="WBParaSite" id="Pan_g3721.t1">
    <property type="protein sequence ID" value="Pan_g3721.t1"/>
    <property type="gene ID" value="Pan_g3721"/>
</dbReference>
<proteinExistence type="predicted"/>
<dbReference type="SUPFAM" id="SSF69593">
    <property type="entry name" value="Glycerol-3-phosphate (1)-acyltransferase"/>
    <property type="match status" value="1"/>
</dbReference>
<dbReference type="PANTHER" id="PTHR10983:SF2">
    <property type="entry name" value="ACYL-COA:LYSOPHOSPHATIDYLGLYCEROL ACYLTRANSFERASE 1"/>
    <property type="match status" value="1"/>
</dbReference>
<feature type="compositionally biased region" description="Polar residues" evidence="1">
    <location>
        <begin position="1"/>
        <end position="17"/>
    </location>
</feature>
<protein>
    <submittedName>
        <fullName evidence="4">PlsC domain-containing protein</fullName>
    </submittedName>
</protein>
<evidence type="ECO:0000256" key="1">
    <source>
        <dbReference type="SAM" id="MobiDB-lite"/>
    </source>
</evidence>
<organism evidence="3 4">
    <name type="scientific">Panagrellus redivivus</name>
    <name type="common">Microworm</name>
    <dbReference type="NCBI Taxonomy" id="6233"/>
    <lineage>
        <taxon>Eukaryota</taxon>
        <taxon>Metazoa</taxon>
        <taxon>Ecdysozoa</taxon>
        <taxon>Nematoda</taxon>
        <taxon>Chromadorea</taxon>
        <taxon>Rhabditida</taxon>
        <taxon>Tylenchina</taxon>
        <taxon>Panagrolaimomorpha</taxon>
        <taxon>Panagrolaimoidea</taxon>
        <taxon>Panagrolaimidae</taxon>
        <taxon>Panagrellus</taxon>
    </lineage>
</organism>
<sequence length="184" mass="21042">MSSDSDVPQDGSSTPASPATVRYRRSNPLRSESSRRKAKKLPGSRSKWSTTCWSERIKWILLTPFRFVLCISNVTVFLVTYFGFMLPILWAKTLWPRLYWGYEGKLYRWLQAFIGYWGYTAGYDIYEYGDDISQLCKERVLVMCNHQSTADVPSLLAVMQSKGVARVDAGRVFDGPARPDFLLG</sequence>
<keyword evidence="2" id="KW-0812">Transmembrane</keyword>
<name>A0A7E4VXX3_PANRE</name>
<dbReference type="GO" id="GO:0016746">
    <property type="term" value="F:acyltransferase activity"/>
    <property type="evidence" value="ECO:0007669"/>
    <property type="project" value="TreeGrafter"/>
</dbReference>
<evidence type="ECO:0000256" key="2">
    <source>
        <dbReference type="SAM" id="Phobius"/>
    </source>
</evidence>
<keyword evidence="2" id="KW-0472">Membrane</keyword>
<dbReference type="Proteomes" id="UP000492821">
    <property type="component" value="Unassembled WGS sequence"/>
</dbReference>
<reference evidence="3" key="1">
    <citation type="journal article" date="2013" name="Genetics">
        <title>The draft genome and transcriptome of Panagrellus redivivus are shaped by the harsh demands of a free-living lifestyle.</title>
        <authorList>
            <person name="Srinivasan J."/>
            <person name="Dillman A.R."/>
            <person name="Macchietto M.G."/>
            <person name="Heikkinen L."/>
            <person name="Lakso M."/>
            <person name="Fracchia K.M."/>
            <person name="Antoshechkin I."/>
            <person name="Mortazavi A."/>
            <person name="Wong G."/>
            <person name="Sternberg P.W."/>
        </authorList>
    </citation>
    <scope>NUCLEOTIDE SEQUENCE [LARGE SCALE GENOMIC DNA]</scope>
    <source>
        <strain evidence="3">MT8872</strain>
    </source>
</reference>
<dbReference type="AlphaFoldDB" id="A0A7E4VXX3"/>
<evidence type="ECO:0000313" key="3">
    <source>
        <dbReference type="Proteomes" id="UP000492821"/>
    </source>
</evidence>
<dbReference type="GO" id="GO:0036149">
    <property type="term" value="P:phosphatidylinositol acyl-chain remodeling"/>
    <property type="evidence" value="ECO:0007669"/>
    <property type="project" value="TreeGrafter"/>
</dbReference>
<dbReference type="PANTHER" id="PTHR10983">
    <property type="entry name" value="1-ACYLGLYCEROL-3-PHOSPHATE ACYLTRANSFERASE-RELATED"/>
    <property type="match status" value="1"/>
</dbReference>
<feature type="transmembrane region" description="Helical" evidence="2">
    <location>
        <begin position="65"/>
        <end position="90"/>
    </location>
</feature>